<gene>
    <name evidence="2" type="ORF">FDK13_28470</name>
</gene>
<keyword evidence="1" id="KW-1133">Transmembrane helix</keyword>
<evidence type="ECO:0000313" key="2">
    <source>
        <dbReference type="EMBL" id="TKT88038.1"/>
    </source>
</evidence>
<feature type="transmembrane region" description="Helical" evidence="1">
    <location>
        <begin position="95"/>
        <end position="117"/>
    </location>
</feature>
<feature type="transmembrane region" description="Helical" evidence="1">
    <location>
        <begin position="137"/>
        <end position="154"/>
    </location>
</feature>
<dbReference type="AlphaFoldDB" id="A0A4U6CXS9"/>
<evidence type="ECO:0000313" key="3">
    <source>
        <dbReference type="Proteomes" id="UP000304900"/>
    </source>
</evidence>
<name>A0A4U6CXS9_9BACT</name>
<dbReference type="Proteomes" id="UP000304900">
    <property type="component" value="Unassembled WGS sequence"/>
</dbReference>
<proteinExistence type="predicted"/>
<reference evidence="2 3" key="1">
    <citation type="submission" date="2019-05" db="EMBL/GenBank/DDBJ databases">
        <title>Dyadobacter AR-3-8 sp. nov., isolated from arctic soil.</title>
        <authorList>
            <person name="Chaudhary D.K."/>
        </authorList>
    </citation>
    <scope>NUCLEOTIDE SEQUENCE [LARGE SCALE GENOMIC DNA]</scope>
    <source>
        <strain evidence="2 3">AR-3-8</strain>
    </source>
</reference>
<accession>A0A4U6CXS9</accession>
<dbReference type="EMBL" id="SZVO01000017">
    <property type="protein sequence ID" value="TKT88038.1"/>
    <property type="molecule type" value="Genomic_DNA"/>
</dbReference>
<protein>
    <submittedName>
        <fullName evidence="2">Uncharacterized protein</fullName>
    </submittedName>
</protein>
<sequence length="234" mass="27340">MILFPALAFLQSEVHHMEGNRDGSKSKKFYVYIADITTDISRTHCASVDKGHFKSILYMPIKIDNTYRKQQYDKKDLWILSNERIPGFFSFDSKVLPFIFGLILIGLISPILPPRYGYSNWEPPESGYQYLSNMKEAIVIALFLSFYVFLNFVFNKIRSKIDLDLGFKRIGNFEISRVIVFPKLKILILSNQSLFFLKSRNLHFTTVKRKQIITLNRTGTYKVLDYSIHNIENL</sequence>
<organism evidence="2 3">
    <name type="scientific">Dyadobacter frigoris</name>
    <dbReference type="NCBI Taxonomy" id="2576211"/>
    <lineage>
        <taxon>Bacteria</taxon>
        <taxon>Pseudomonadati</taxon>
        <taxon>Bacteroidota</taxon>
        <taxon>Cytophagia</taxon>
        <taxon>Cytophagales</taxon>
        <taxon>Spirosomataceae</taxon>
        <taxon>Dyadobacter</taxon>
    </lineage>
</organism>
<evidence type="ECO:0000256" key="1">
    <source>
        <dbReference type="SAM" id="Phobius"/>
    </source>
</evidence>
<keyword evidence="1" id="KW-0812">Transmembrane</keyword>
<comment type="caution">
    <text evidence="2">The sequence shown here is derived from an EMBL/GenBank/DDBJ whole genome shotgun (WGS) entry which is preliminary data.</text>
</comment>
<dbReference type="OrthoDB" id="9976858at2"/>
<keyword evidence="1" id="KW-0472">Membrane</keyword>
<keyword evidence="3" id="KW-1185">Reference proteome</keyword>